<keyword evidence="4" id="KW-1185">Reference proteome</keyword>
<evidence type="ECO:0000313" key="3">
    <source>
        <dbReference type="EMBL" id="KAG0455364.1"/>
    </source>
</evidence>
<sequence length="227" mass="25180">MGGGIFAIGNVVQPKVKTTPLIPDMPHYNVNLKSIEVGGSFLKLPSVVFETGDKKGTIVDSGTTLAYLPEVAFKPLMNAIFSYQPGLTFHTVQGFLCFEFSGRIDDAFPKLVFSLRVQLNYQYTRTNTFSHMGTICGVMVSKAVHCSEERENLFLLGDMVLTNKLMIYDLENQTIGWTEYNCSSSIQVEDDKTKAIYAINAHHLSSTNKPIIGILLLATSLMFHLLN</sequence>
<dbReference type="InterPro" id="IPR001461">
    <property type="entry name" value="Aspartic_peptidase_A1"/>
</dbReference>
<name>A0A835UA46_VANPL</name>
<dbReference type="PANTHER" id="PTHR13683">
    <property type="entry name" value="ASPARTYL PROTEASES"/>
    <property type="match status" value="1"/>
</dbReference>
<protein>
    <recommendedName>
        <fullName evidence="2">Peptidase A1 domain-containing protein</fullName>
    </recommendedName>
</protein>
<dbReference type="Gene3D" id="2.40.70.10">
    <property type="entry name" value="Acid Proteases"/>
    <property type="match status" value="1"/>
</dbReference>
<dbReference type="InterPro" id="IPR033121">
    <property type="entry name" value="PEPTIDASE_A1"/>
</dbReference>
<dbReference type="GO" id="GO:0006508">
    <property type="term" value="P:proteolysis"/>
    <property type="evidence" value="ECO:0007669"/>
    <property type="project" value="InterPro"/>
</dbReference>
<evidence type="ECO:0000313" key="4">
    <source>
        <dbReference type="Proteomes" id="UP000636800"/>
    </source>
</evidence>
<dbReference type="InterPro" id="IPR032799">
    <property type="entry name" value="TAXi_C"/>
</dbReference>
<organism evidence="3 4">
    <name type="scientific">Vanilla planifolia</name>
    <name type="common">Vanilla</name>
    <dbReference type="NCBI Taxonomy" id="51239"/>
    <lineage>
        <taxon>Eukaryota</taxon>
        <taxon>Viridiplantae</taxon>
        <taxon>Streptophyta</taxon>
        <taxon>Embryophyta</taxon>
        <taxon>Tracheophyta</taxon>
        <taxon>Spermatophyta</taxon>
        <taxon>Magnoliopsida</taxon>
        <taxon>Liliopsida</taxon>
        <taxon>Asparagales</taxon>
        <taxon>Orchidaceae</taxon>
        <taxon>Vanilloideae</taxon>
        <taxon>Vanilleae</taxon>
        <taxon>Vanilla</taxon>
    </lineage>
</organism>
<dbReference type="PROSITE" id="PS51767">
    <property type="entry name" value="PEPTIDASE_A1"/>
    <property type="match status" value="1"/>
</dbReference>
<reference evidence="3 4" key="1">
    <citation type="journal article" date="2020" name="Nat. Food">
        <title>A phased Vanilla planifolia genome enables genetic improvement of flavour and production.</title>
        <authorList>
            <person name="Hasing T."/>
            <person name="Tang H."/>
            <person name="Brym M."/>
            <person name="Khazi F."/>
            <person name="Huang T."/>
            <person name="Chambers A.H."/>
        </authorList>
    </citation>
    <scope>NUCLEOTIDE SEQUENCE [LARGE SCALE GENOMIC DNA]</scope>
    <source>
        <tissue evidence="3">Leaf</tissue>
    </source>
</reference>
<accession>A0A835UA46</accession>
<comment type="caution">
    <text evidence="3">The sequence shown here is derived from an EMBL/GenBank/DDBJ whole genome shotgun (WGS) entry which is preliminary data.</text>
</comment>
<dbReference type="InterPro" id="IPR021109">
    <property type="entry name" value="Peptidase_aspartic_dom_sf"/>
</dbReference>
<evidence type="ECO:0000259" key="2">
    <source>
        <dbReference type="PROSITE" id="PS51767"/>
    </source>
</evidence>
<dbReference type="AlphaFoldDB" id="A0A835UA46"/>
<comment type="similarity">
    <text evidence="1">Belongs to the peptidase A1 family.</text>
</comment>
<dbReference type="Proteomes" id="UP000636800">
    <property type="component" value="Chromosome 13"/>
</dbReference>
<evidence type="ECO:0000256" key="1">
    <source>
        <dbReference type="ARBA" id="ARBA00007447"/>
    </source>
</evidence>
<dbReference type="SUPFAM" id="SSF50630">
    <property type="entry name" value="Acid proteases"/>
    <property type="match status" value="1"/>
</dbReference>
<dbReference type="EMBL" id="JADCNL010000013">
    <property type="protein sequence ID" value="KAG0455364.1"/>
    <property type="molecule type" value="Genomic_DNA"/>
</dbReference>
<dbReference type="GO" id="GO:0004190">
    <property type="term" value="F:aspartic-type endopeptidase activity"/>
    <property type="evidence" value="ECO:0007669"/>
    <property type="project" value="InterPro"/>
</dbReference>
<gene>
    <name evidence="3" type="ORF">HPP92_024656</name>
</gene>
<feature type="domain" description="Peptidase A1" evidence="2">
    <location>
        <begin position="1"/>
        <end position="178"/>
    </location>
</feature>
<dbReference type="Pfam" id="PF14541">
    <property type="entry name" value="TAXi_C"/>
    <property type="match status" value="1"/>
</dbReference>
<dbReference type="PANTHER" id="PTHR13683:SF768">
    <property type="entry name" value="EUKARYOTIC ASPARTYL PROTEASE FAMILY PROTEIN"/>
    <property type="match status" value="1"/>
</dbReference>
<proteinExistence type="inferred from homology"/>
<dbReference type="OrthoDB" id="6415790at2759"/>